<keyword evidence="1" id="KW-1133">Transmembrane helix</keyword>
<keyword evidence="1" id="KW-0472">Membrane</keyword>
<organism evidence="2">
    <name type="scientific">Medioppia subpectinata</name>
    <dbReference type="NCBI Taxonomy" id="1979941"/>
    <lineage>
        <taxon>Eukaryota</taxon>
        <taxon>Metazoa</taxon>
        <taxon>Ecdysozoa</taxon>
        <taxon>Arthropoda</taxon>
        <taxon>Chelicerata</taxon>
        <taxon>Arachnida</taxon>
        <taxon>Acari</taxon>
        <taxon>Acariformes</taxon>
        <taxon>Sarcoptiformes</taxon>
        <taxon>Oribatida</taxon>
        <taxon>Brachypylina</taxon>
        <taxon>Oppioidea</taxon>
        <taxon>Oppiidae</taxon>
        <taxon>Medioppia</taxon>
    </lineage>
</organism>
<accession>A0A7R9Q4C0</accession>
<sequence>MTMTVLGRVILTIGRRVYLCAKTAHSMVGVEVVVREIRVVVGVVFVLSVVTVMVTMVVVVVRVVVLVIVTGVLIVMVVTLVTLVAIFYPVPELPPPPRRSCAPDGGGGNGGGDPGSAGHGVRAHYGSIGVGSGRDTGRRDVTDDDEIDYILGGLMRDGDPNRPWPESESGLKFEICEKYLANWMDVLEYVLTKYPDHSELHTVMRVMISEALRIRHISCFTSTVHTSKLLKFHKEVNSKADTIKGLREQAINVFTLAAQPTGNNFTLDDIFCFHMWFARERDSLLPSDTQKYQNSLKEKSQKSLSKYFLKVVGHNIPNECDFAKLRTNAPTITTESKRQSMGLALIEAFANQLKS</sequence>
<dbReference type="AlphaFoldDB" id="A0A7R9Q4C0"/>
<reference evidence="2" key="1">
    <citation type="submission" date="2020-11" db="EMBL/GenBank/DDBJ databases">
        <authorList>
            <person name="Tran Van P."/>
        </authorList>
    </citation>
    <scope>NUCLEOTIDE SEQUENCE</scope>
</reference>
<feature type="transmembrane region" description="Helical" evidence="1">
    <location>
        <begin position="39"/>
        <end position="61"/>
    </location>
</feature>
<dbReference type="Proteomes" id="UP000759131">
    <property type="component" value="Unassembled WGS sequence"/>
</dbReference>
<proteinExistence type="predicted"/>
<evidence type="ECO:0000256" key="1">
    <source>
        <dbReference type="SAM" id="Phobius"/>
    </source>
</evidence>
<keyword evidence="1" id="KW-0812">Transmembrane</keyword>
<name>A0A7R9Q4C0_9ACAR</name>
<evidence type="ECO:0000313" key="3">
    <source>
        <dbReference type="Proteomes" id="UP000759131"/>
    </source>
</evidence>
<feature type="transmembrane region" description="Helical" evidence="1">
    <location>
        <begin position="67"/>
        <end position="90"/>
    </location>
</feature>
<dbReference type="EMBL" id="CAJPIZ010009867">
    <property type="protein sequence ID" value="CAG2112134.1"/>
    <property type="molecule type" value="Genomic_DNA"/>
</dbReference>
<evidence type="ECO:0000313" key="2">
    <source>
        <dbReference type="EMBL" id="CAD7631704.1"/>
    </source>
</evidence>
<dbReference type="EMBL" id="OC864442">
    <property type="protein sequence ID" value="CAD7631704.1"/>
    <property type="molecule type" value="Genomic_DNA"/>
</dbReference>
<gene>
    <name evidence="2" type="ORF">OSB1V03_LOCUS12113</name>
</gene>
<protein>
    <submittedName>
        <fullName evidence="2">Uncharacterized protein</fullName>
    </submittedName>
</protein>
<keyword evidence="3" id="KW-1185">Reference proteome</keyword>